<dbReference type="STRING" id="288768.SAMEA3906486_03103"/>
<evidence type="ECO:0000256" key="2">
    <source>
        <dbReference type="SAM" id="Phobius"/>
    </source>
</evidence>
<dbReference type="Proteomes" id="UP000076848">
    <property type="component" value="Unassembled WGS sequence"/>
</dbReference>
<reference evidence="3 4" key="1">
    <citation type="submission" date="2016-04" db="EMBL/GenBank/DDBJ databases">
        <authorList>
            <consortium name="Pathogen Informatics"/>
        </authorList>
    </citation>
    <scope>NUCLEOTIDE SEQUENCE [LARGE SCALE GENOMIC DNA]</scope>
    <source>
        <strain evidence="3 4">H050680373</strain>
    </source>
</reference>
<evidence type="ECO:0000313" key="4">
    <source>
        <dbReference type="Proteomes" id="UP000076848"/>
    </source>
</evidence>
<accession>A0A157SKN5</accession>
<dbReference type="OrthoDB" id="9922677at2"/>
<proteinExistence type="predicted"/>
<name>A0A157SKN5_9BORD</name>
<gene>
    <name evidence="3" type="ORF">SAMEA3906486_03103</name>
</gene>
<sequence>MARMLEGFAGGHPRLTHGLLALYALALVLAIFVGGYATGSLVAWSDAGHAMAQQREDYRRSLAALTDKTIGAARQAADAAGDVQAAGRIEDVAENVLEAASAVKVGKVLKSPPAAPTPGRQPATSAWGDTP</sequence>
<organism evidence="3 4">
    <name type="scientific">Bordetella ansorpii</name>
    <dbReference type="NCBI Taxonomy" id="288768"/>
    <lineage>
        <taxon>Bacteria</taxon>
        <taxon>Pseudomonadati</taxon>
        <taxon>Pseudomonadota</taxon>
        <taxon>Betaproteobacteria</taxon>
        <taxon>Burkholderiales</taxon>
        <taxon>Alcaligenaceae</taxon>
        <taxon>Bordetella</taxon>
    </lineage>
</organism>
<dbReference type="EMBL" id="FKIF01000006">
    <property type="protein sequence ID" value="SAI70456.1"/>
    <property type="molecule type" value="Genomic_DNA"/>
</dbReference>
<keyword evidence="2" id="KW-1133">Transmembrane helix</keyword>
<dbReference type="AlphaFoldDB" id="A0A157SKN5"/>
<protein>
    <submittedName>
        <fullName evidence="3">Uncharacterized protein</fullName>
    </submittedName>
</protein>
<keyword evidence="2" id="KW-0812">Transmembrane</keyword>
<evidence type="ECO:0000256" key="1">
    <source>
        <dbReference type="SAM" id="MobiDB-lite"/>
    </source>
</evidence>
<keyword evidence="4" id="KW-1185">Reference proteome</keyword>
<feature type="region of interest" description="Disordered" evidence="1">
    <location>
        <begin position="108"/>
        <end position="131"/>
    </location>
</feature>
<feature type="transmembrane region" description="Helical" evidence="2">
    <location>
        <begin position="20"/>
        <end position="44"/>
    </location>
</feature>
<evidence type="ECO:0000313" key="3">
    <source>
        <dbReference type="EMBL" id="SAI70456.1"/>
    </source>
</evidence>
<keyword evidence="2" id="KW-0472">Membrane</keyword>
<dbReference type="RefSeq" id="WP_156513384.1">
    <property type="nucleotide sequence ID" value="NZ_FKIF01000006.1"/>
</dbReference>